<sequence length="233" mass="26114">MLVSASLWRDQVGVRNDRERVSLRDYREQAAKGGHPGSSPGVQALGLLRSIRFLITKSTGINQKTIIMSTKGEVTAGNLFAENRKTKDVRNLSSSFYHNTATNQRNTRFITSAKYGITFPWLDREKAIKTFNTGSRLRWYSKHTADHVLKPQKINIRIVFIVKIGSNGSASHPARTEIALQSPITASVVTEPGRDSLWLTSSMLRQQLLGNPITRLVFKLSEKGSRVKTEQSF</sequence>
<dbReference type="EMBL" id="JACVVK020000019">
    <property type="protein sequence ID" value="KAK7503545.1"/>
    <property type="molecule type" value="Genomic_DNA"/>
</dbReference>
<proteinExistence type="predicted"/>
<accession>A0ABD0LVM6</accession>
<dbReference type="AlphaFoldDB" id="A0ABD0LVM6"/>
<organism evidence="1 2">
    <name type="scientific">Batillaria attramentaria</name>
    <dbReference type="NCBI Taxonomy" id="370345"/>
    <lineage>
        <taxon>Eukaryota</taxon>
        <taxon>Metazoa</taxon>
        <taxon>Spiralia</taxon>
        <taxon>Lophotrochozoa</taxon>
        <taxon>Mollusca</taxon>
        <taxon>Gastropoda</taxon>
        <taxon>Caenogastropoda</taxon>
        <taxon>Sorbeoconcha</taxon>
        <taxon>Cerithioidea</taxon>
        <taxon>Batillariidae</taxon>
        <taxon>Batillaria</taxon>
    </lineage>
</organism>
<evidence type="ECO:0000313" key="1">
    <source>
        <dbReference type="EMBL" id="KAK7503545.1"/>
    </source>
</evidence>
<comment type="caution">
    <text evidence="1">The sequence shown here is derived from an EMBL/GenBank/DDBJ whole genome shotgun (WGS) entry which is preliminary data.</text>
</comment>
<protein>
    <recommendedName>
        <fullName evidence="3">Ribosomal protein S3</fullName>
    </recommendedName>
</protein>
<gene>
    <name evidence="1" type="ORF">BaRGS_00005084</name>
</gene>
<name>A0ABD0LVM6_9CAEN</name>
<evidence type="ECO:0000313" key="2">
    <source>
        <dbReference type="Proteomes" id="UP001519460"/>
    </source>
</evidence>
<dbReference type="Proteomes" id="UP001519460">
    <property type="component" value="Unassembled WGS sequence"/>
</dbReference>
<keyword evidence="2" id="KW-1185">Reference proteome</keyword>
<reference evidence="1 2" key="1">
    <citation type="journal article" date="2023" name="Sci. Data">
        <title>Genome assembly of the Korean intertidal mud-creeper Batillaria attramentaria.</title>
        <authorList>
            <person name="Patra A.K."/>
            <person name="Ho P.T."/>
            <person name="Jun S."/>
            <person name="Lee S.J."/>
            <person name="Kim Y."/>
            <person name="Won Y.J."/>
        </authorList>
    </citation>
    <scope>NUCLEOTIDE SEQUENCE [LARGE SCALE GENOMIC DNA]</scope>
    <source>
        <strain evidence="1">Wonlab-2016</strain>
    </source>
</reference>
<evidence type="ECO:0008006" key="3">
    <source>
        <dbReference type="Google" id="ProtNLM"/>
    </source>
</evidence>